<accession>A0A1I7WFT7</accession>
<dbReference type="AlphaFoldDB" id="A0A1I7WFT7"/>
<reference evidence="2" key="1">
    <citation type="submission" date="2016-11" db="UniProtKB">
        <authorList>
            <consortium name="WormBaseParasite"/>
        </authorList>
    </citation>
    <scope>IDENTIFICATION</scope>
</reference>
<name>A0A1I7WFT7_HETBA</name>
<proteinExistence type="predicted"/>
<keyword evidence="1" id="KW-1185">Reference proteome</keyword>
<evidence type="ECO:0000313" key="2">
    <source>
        <dbReference type="WBParaSite" id="Hba_03844"/>
    </source>
</evidence>
<organism evidence="1 2">
    <name type="scientific">Heterorhabditis bacteriophora</name>
    <name type="common">Entomopathogenic nematode worm</name>
    <dbReference type="NCBI Taxonomy" id="37862"/>
    <lineage>
        <taxon>Eukaryota</taxon>
        <taxon>Metazoa</taxon>
        <taxon>Ecdysozoa</taxon>
        <taxon>Nematoda</taxon>
        <taxon>Chromadorea</taxon>
        <taxon>Rhabditida</taxon>
        <taxon>Rhabditina</taxon>
        <taxon>Rhabditomorpha</taxon>
        <taxon>Strongyloidea</taxon>
        <taxon>Heterorhabditidae</taxon>
        <taxon>Heterorhabditis</taxon>
    </lineage>
</organism>
<evidence type="ECO:0000313" key="1">
    <source>
        <dbReference type="Proteomes" id="UP000095283"/>
    </source>
</evidence>
<dbReference type="WBParaSite" id="Hba_03844">
    <property type="protein sequence ID" value="Hba_03844"/>
    <property type="gene ID" value="Hba_03844"/>
</dbReference>
<sequence length="95" mass="10603">MPNCPCFPISSNRPTSICPPVPPSRAMVRNLGFIARADAWPVPQSNHSFRSAECPNTFRNVETPIDKSSTTNLVPSKSPNITGLNYTRLPYRPRY</sequence>
<protein>
    <submittedName>
        <fullName evidence="2">Uncharacterized protein</fullName>
    </submittedName>
</protein>
<dbReference type="Proteomes" id="UP000095283">
    <property type="component" value="Unplaced"/>
</dbReference>